<dbReference type="SUPFAM" id="SSF52540">
    <property type="entry name" value="P-loop containing nucleoside triphosphate hydrolases"/>
    <property type="match status" value="1"/>
</dbReference>
<comment type="caution">
    <text evidence="6">The sequence shown here is derived from an EMBL/GenBank/DDBJ whole genome shotgun (WGS) entry which is preliminary data.</text>
</comment>
<comment type="similarity">
    <text evidence="1">Belongs to the GSP E family.</text>
</comment>
<dbReference type="InterPro" id="IPR027417">
    <property type="entry name" value="P-loop_NTPase"/>
</dbReference>
<dbReference type="GO" id="GO:0016887">
    <property type="term" value="F:ATP hydrolysis activity"/>
    <property type="evidence" value="ECO:0007669"/>
    <property type="project" value="TreeGrafter"/>
</dbReference>
<dbReference type="InterPro" id="IPR001482">
    <property type="entry name" value="T2SS/T4SS_dom"/>
</dbReference>
<dbReference type="AlphaFoldDB" id="A0A1F6DDG6"/>
<dbReference type="SUPFAM" id="SSF160246">
    <property type="entry name" value="EspE N-terminal domain-like"/>
    <property type="match status" value="1"/>
</dbReference>
<feature type="region of interest" description="Disordered" evidence="4">
    <location>
        <begin position="552"/>
        <end position="590"/>
    </location>
</feature>
<sequence length="590" mass="64775">MPPAPQAKSPGILQGGVSGASASSIPERTLGETKIPYEVLRYIPEESAEHYRFAPLGVVEGALEVGMVDPDNIAGVDALNFIARKTGMPFKIFRIVDADLQKVIAMYRGLGGDVDRALSDLESEEKKSGRKKELSVDEEGLLELGNLAGMSDSDHGAIQEDAPAIKIVSTILRYAIDGKASDIHVEPTAAGLRIRYRVDGDLHTSVVLPLETHRAVVARIKVLSSIRLDEKRKPQDGRFSASFDNRQIDFRVSTFPSYQGEKIVMRILDRDQGFIPLDQIGLTERNLKLMRDAIQRPHGLILISGPTGSGKSTTLYSMLAELDREHKNVLSLEDPIEYHVDGIIQSQVRPEIGYTFATGLRTTLRQDPDIIMVGEIRDAETAKLAIQAALTGHLVLSTIHTNDAVGTIPRLIDMGVEPYLIPPVLVLSMAQRLVRTLCPGTGKALPLSASDKTGLEADLSSLPKQYRYKIENQVYEPERTASCPTGLRGRAAVFEVMEMSSDIEKIILTNPVDSKIWAAAREQGMLTMREDATIKAFARQIPFSEVNTLSPLLLSAEEEPEEKPTKAKAEQSEADEETKTESTDTEEKDT</sequence>
<accession>A0A1F6DDG6</accession>
<dbReference type="Proteomes" id="UP000176377">
    <property type="component" value="Unassembled WGS sequence"/>
</dbReference>
<dbReference type="Pfam" id="PF00437">
    <property type="entry name" value="T2SSE"/>
    <property type="match status" value="1"/>
</dbReference>
<organism evidence="6 7">
    <name type="scientific">Candidatus Kaiserbacteria bacterium RIFCSPHIGHO2_01_FULL_56_24</name>
    <dbReference type="NCBI Taxonomy" id="1798487"/>
    <lineage>
        <taxon>Bacteria</taxon>
        <taxon>Candidatus Kaiseribacteriota</taxon>
    </lineage>
</organism>
<dbReference type="PANTHER" id="PTHR30258:SF2">
    <property type="entry name" value="COMG OPERON PROTEIN 1"/>
    <property type="match status" value="1"/>
</dbReference>
<keyword evidence="2" id="KW-0547">Nucleotide-binding</keyword>
<dbReference type="CDD" id="cd01129">
    <property type="entry name" value="PulE-GspE-like"/>
    <property type="match status" value="1"/>
</dbReference>
<evidence type="ECO:0000256" key="4">
    <source>
        <dbReference type="SAM" id="MobiDB-lite"/>
    </source>
</evidence>
<dbReference type="Pfam" id="PF05157">
    <property type="entry name" value="MshEN"/>
    <property type="match status" value="1"/>
</dbReference>
<dbReference type="InterPro" id="IPR007831">
    <property type="entry name" value="T2SS_GspE_N"/>
</dbReference>
<feature type="domain" description="Bacterial type II secretion system protein E" evidence="5">
    <location>
        <begin position="364"/>
        <end position="378"/>
    </location>
</feature>
<dbReference type="GO" id="GO:0005524">
    <property type="term" value="F:ATP binding"/>
    <property type="evidence" value="ECO:0007669"/>
    <property type="project" value="UniProtKB-KW"/>
</dbReference>
<evidence type="ECO:0000256" key="3">
    <source>
        <dbReference type="ARBA" id="ARBA00022840"/>
    </source>
</evidence>
<name>A0A1F6DDG6_9BACT</name>
<protein>
    <recommendedName>
        <fullName evidence="5">Bacterial type II secretion system protein E domain-containing protein</fullName>
    </recommendedName>
</protein>
<dbReference type="PANTHER" id="PTHR30258">
    <property type="entry name" value="TYPE II SECRETION SYSTEM PROTEIN GSPE-RELATED"/>
    <property type="match status" value="1"/>
</dbReference>
<dbReference type="EMBL" id="MFLA01000019">
    <property type="protein sequence ID" value="OGG59468.1"/>
    <property type="molecule type" value="Genomic_DNA"/>
</dbReference>
<reference evidence="6 7" key="1">
    <citation type="journal article" date="2016" name="Nat. Commun.">
        <title>Thousands of microbial genomes shed light on interconnected biogeochemical processes in an aquifer system.</title>
        <authorList>
            <person name="Anantharaman K."/>
            <person name="Brown C.T."/>
            <person name="Hug L.A."/>
            <person name="Sharon I."/>
            <person name="Castelle C.J."/>
            <person name="Probst A.J."/>
            <person name="Thomas B.C."/>
            <person name="Singh A."/>
            <person name="Wilkins M.J."/>
            <person name="Karaoz U."/>
            <person name="Brodie E.L."/>
            <person name="Williams K.H."/>
            <person name="Hubbard S.S."/>
            <person name="Banfield J.F."/>
        </authorList>
    </citation>
    <scope>NUCLEOTIDE SEQUENCE [LARGE SCALE GENOMIC DNA]</scope>
</reference>
<dbReference type="GO" id="GO:0005886">
    <property type="term" value="C:plasma membrane"/>
    <property type="evidence" value="ECO:0007669"/>
    <property type="project" value="TreeGrafter"/>
</dbReference>
<dbReference type="Gene3D" id="3.30.300.160">
    <property type="entry name" value="Type II secretion system, protein E, N-terminal domain"/>
    <property type="match status" value="1"/>
</dbReference>
<keyword evidence="3" id="KW-0067">ATP-binding</keyword>
<feature type="region of interest" description="Disordered" evidence="4">
    <location>
        <begin position="1"/>
        <end position="25"/>
    </location>
</feature>
<dbReference type="SMART" id="SM00382">
    <property type="entry name" value="AAA"/>
    <property type="match status" value="1"/>
</dbReference>
<feature type="compositionally biased region" description="Basic and acidic residues" evidence="4">
    <location>
        <begin position="562"/>
        <end position="582"/>
    </location>
</feature>
<evidence type="ECO:0000313" key="7">
    <source>
        <dbReference type="Proteomes" id="UP000176377"/>
    </source>
</evidence>
<dbReference type="PROSITE" id="PS00662">
    <property type="entry name" value="T2SP_E"/>
    <property type="match status" value="1"/>
</dbReference>
<dbReference type="InterPro" id="IPR003593">
    <property type="entry name" value="AAA+_ATPase"/>
</dbReference>
<evidence type="ECO:0000256" key="1">
    <source>
        <dbReference type="ARBA" id="ARBA00006611"/>
    </source>
</evidence>
<dbReference type="Gene3D" id="3.30.450.90">
    <property type="match status" value="1"/>
</dbReference>
<evidence type="ECO:0000313" key="6">
    <source>
        <dbReference type="EMBL" id="OGG59468.1"/>
    </source>
</evidence>
<evidence type="ECO:0000256" key="2">
    <source>
        <dbReference type="ARBA" id="ARBA00022741"/>
    </source>
</evidence>
<dbReference type="Gene3D" id="3.40.50.300">
    <property type="entry name" value="P-loop containing nucleotide triphosphate hydrolases"/>
    <property type="match status" value="1"/>
</dbReference>
<dbReference type="InterPro" id="IPR037257">
    <property type="entry name" value="T2SS_E_N_sf"/>
</dbReference>
<evidence type="ECO:0000259" key="5">
    <source>
        <dbReference type="PROSITE" id="PS00662"/>
    </source>
</evidence>
<gene>
    <name evidence="6" type="ORF">A2765_01920</name>
</gene>
<proteinExistence type="inferred from homology"/>